<dbReference type="EMBL" id="JACHMV010000001">
    <property type="protein sequence ID" value="MBB4773871.1"/>
    <property type="molecule type" value="Genomic_DNA"/>
</dbReference>
<dbReference type="Proteomes" id="UP000549343">
    <property type="component" value="Unassembled WGS sequence"/>
</dbReference>
<dbReference type="InterPro" id="IPR018392">
    <property type="entry name" value="LysM"/>
</dbReference>
<reference evidence="3" key="3">
    <citation type="submission" date="2023-12" db="EMBL/GenBank/DDBJ databases">
        <authorList>
            <person name="Sun Q."/>
            <person name="Inoue M."/>
        </authorList>
    </citation>
    <scope>NUCLEOTIDE SEQUENCE</scope>
    <source>
        <strain evidence="3">JCM 10667</strain>
    </source>
</reference>
<proteinExistence type="predicted"/>
<evidence type="ECO:0000313" key="4">
    <source>
        <dbReference type="EMBL" id="MBB4773871.1"/>
    </source>
</evidence>
<dbReference type="InterPro" id="IPR020592">
    <property type="entry name" value="Ribosomal_bS16_CS"/>
</dbReference>
<dbReference type="Gene3D" id="3.10.350.10">
    <property type="entry name" value="LysM domain"/>
    <property type="match status" value="1"/>
</dbReference>
<keyword evidence="1" id="KW-0472">Membrane</keyword>
<keyword evidence="1" id="KW-0812">Transmembrane</keyword>
<gene>
    <name evidence="4" type="ORF">F4557_002289</name>
    <name evidence="3" type="ORF">GCM10009546_63740</name>
</gene>
<reference evidence="4 5" key="2">
    <citation type="submission" date="2020-08" db="EMBL/GenBank/DDBJ databases">
        <title>Sequencing the genomes of 1000 actinobacteria strains.</title>
        <authorList>
            <person name="Klenk H.-P."/>
        </authorList>
    </citation>
    <scope>NUCLEOTIDE SEQUENCE [LARGE SCALE GENOMIC DNA]</scope>
    <source>
        <strain evidence="4 5">DSM 44772</strain>
    </source>
</reference>
<dbReference type="InterPro" id="IPR036779">
    <property type="entry name" value="LysM_dom_sf"/>
</dbReference>
<comment type="caution">
    <text evidence="4">The sequence shown here is derived from an EMBL/GenBank/DDBJ whole genome shotgun (WGS) entry which is preliminary data.</text>
</comment>
<dbReference type="Pfam" id="PF01476">
    <property type="entry name" value="LysM"/>
    <property type="match status" value="1"/>
</dbReference>
<dbReference type="Proteomes" id="UP001501427">
    <property type="component" value="Unassembled WGS sequence"/>
</dbReference>
<dbReference type="SUPFAM" id="SSF54106">
    <property type="entry name" value="LysM domain"/>
    <property type="match status" value="1"/>
</dbReference>
<dbReference type="SMART" id="SM00257">
    <property type="entry name" value="LysM"/>
    <property type="match status" value="1"/>
</dbReference>
<dbReference type="AlphaFoldDB" id="A0A7W7MWM2"/>
<evidence type="ECO:0000256" key="1">
    <source>
        <dbReference type="SAM" id="Phobius"/>
    </source>
</evidence>
<protein>
    <recommendedName>
        <fullName evidence="2">LysM domain-containing protein</fullName>
    </recommendedName>
</protein>
<dbReference type="GO" id="GO:0003735">
    <property type="term" value="F:structural constituent of ribosome"/>
    <property type="evidence" value="ECO:0007669"/>
    <property type="project" value="InterPro"/>
</dbReference>
<sequence length="110" mass="11700">MPGSPQSDRTPIRLTRRGRAVLIIFAAAVTLVSLWLTVGTGALAGGRESHAPSTRGETVVVEPGETLWDIATDTDPGNDPRLVVQRILDLNGLGGDPTVRPGQELRLPVR</sequence>
<feature type="domain" description="LysM" evidence="2">
    <location>
        <begin position="57"/>
        <end position="107"/>
    </location>
</feature>
<accession>A0A7W7MWM2</accession>
<reference evidence="3 6" key="1">
    <citation type="journal article" date="2019" name="Int. J. Syst. Evol. Microbiol.">
        <title>The Global Catalogue of Microorganisms (GCM) 10K type strain sequencing project: providing services to taxonomists for standard genome sequencing and annotation.</title>
        <authorList>
            <consortium name="The Broad Institute Genomics Platform"/>
            <consortium name="The Broad Institute Genome Sequencing Center for Infectious Disease"/>
            <person name="Wu L."/>
            <person name="Ma J."/>
        </authorList>
    </citation>
    <scope>NUCLEOTIDE SEQUENCE [LARGE SCALE GENOMIC DNA]</scope>
    <source>
        <strain evidence="3 6">JCM 10667</strain>
    </source>
</reference>
<keyword evidence="1" id="KW-1133">Transmembrane helix</keyword>
<dbReference type="RefSeq" id="WP_184882229.1">
    <property type="nucleotide sequence ID" value="NZ_BAAAHD010000074.1"/>
</dbReference>
<keyword evidence="6" id="KW-1185">Reference proteome</keyword>
<feature type="transmembrane region" description="Helical" evidence="1">
    <location>
        <begin position="21"/>
        <end position="44"/>
    </location>
</feature>
<evidence type="ECO:0000313" key="5">
    <source>
        <dbReference type="Proteomes" id="UP000549343"/>
    </source>
</evidence>
<dbReference type="GO" id="GO:0005840">
    <property type="term" value="C:ribosome"/>
    <property type="evidence" value="ECO:0007669"/>
    <property type="project" value="InterPro"/>
</dbReference>
<organism evidence="4 5">
    <name type="scientific">Actinomadura livida</name>
    <dbReference type="NCBI Taxonomy" id="79909"/>
    <lineage>
        <taxon>Bacteria</taxon>
        <taxon>Bacillati</taxon>
        <taxon>Actinomycetota</taxon>
        <taxon>Actinomycetes</taxon>
        <taxon>Streptosporangiales</taxon>
        <taxon>Thermomonosporaceae</taxon>
        <taxon>Actinomadura</taxon>
    </lineage>
</organism>
<dbReference type="PROSITE" id="PS00732">
    <property type="entry name" value="RIBOSOMAL_S16"/>
    <property type="match status" value="1"/>
</dbReference>
<dbReference type="CDD" id="cd00118">
    <property type="entry name" value="LysM"/>
    <property type="match status" value="1"/>
</dbReference>
<evidence type="ECO:0000259" key="2">
    <source>
        <dbReference type="PROSITE" id="PS51782"/>
    </source>
</evidence>
<dbReference type="GO" id="GO:0006412">
    <property type="term" value="P:translation"/>
    <property type="evidence" value="ECO:0007669"/>
    <property type="project" value="InterPro"/>
</dbReference>
<name>A0A7W7MWM2_9ACTN</name>
<evidence type="ECO:0000313" key="6">
    <source>
        <dbReference type="Proteomes" id="UP001501427"/>
    </source>
</evidence>
<evidence type="ECO:0000313" key="3">
    <source>
        <dbReference type="EMBL" id="GAA0592593.1"/>
    </source>
</evidence>
<dbReference type="EMBL" id="BAAAHD010000074">
    <property type="protein sequence ID" value="GAA0592593.1"/>
    <property type="molecule type" value="Genomic_DNA"/>
</dbReference>
<dbReference type="PROSITE" id="PS51782">
    <property type="entry name" value="LYSM"/>
    <property type="match status" value="1"/>
</dbReference>